<reference evidence="16" key="1">
    <citation type="submission" date="2024-02" db="UniProtKB">
        <authorList>
            <consortium name="WormBaseParasite"/>
        </authorList>
    </citation>
    <scope>IDENTIFICATION</scope>
</reference>
<accession>A0AAF5D0M3</accession>
<evidence type="ECO:0000256" key="6">
    <source>
        <dbReference type="ARBA" id="ARBA00022771"/>
    </source>
</evidence>
<evidence type="ECO:0000256" key="7">
    <source>
        <dbReference type="ARBA" id="ARBA00022833"/>
    </source>
</evidence>
<dbReference type="SMART" id="SM00744">
    <property type="entry name" value="RINGv"/>
    <property type="match status" value="1"/>
</dbReference>
<evidence type="ECO:0000259" key="13">
    <source>
        <dbReference type="PROSITE" id="PS50089"/>
    </source>
</evidence>
<proteinExistence type="inferred from homology"/>
<evidence type="ECO:0000256" key="4">
    <source>
        <dbReference type="ARBA" id="ARBA00022692"/>
    </source>
</evidence>
<dbReference type="InterPro" id="IPR011016">
    <property type="entry name" value="Znf_RING-CH"/>
</dbReference>
<dbReference type="InterPro" id="IPR007014">
    <property type="entry name" value="FUN14"/>
</dbReference>
<dbReference type="PANTHER" id="PTHR10953:SF162">
    <property type="entry name" value="SUMO-ACTIVATING ENZYME SUBUNIT 1"/>
    <property type="match status" value="1"/>
</dbReference>
<dbReference type="InterPro" id="IPR035985">
    <property type="entry name" value="Ubiquitin-activating_enz"/>
</dbReference>
<protein>
    <submittedName>
        <fullName evidence="16">ThiF domain-containing protein</fullName>
    </submittedName>
</protein>
<dbReference type="GO" id="GO:0031510">
    <property type="term" value="C:SUMO activating enzyme complex"/>
    <property type="evidence" value="ECO:0007669"/>
    <property type="project" value="TreeGrafter"/>
</dbReference>
<evidence type="ECO:0000313" key="15">
    <source>
        <dbReference type="Proteomes" id="UP000035681"/>
    </source>
</evidence>
<organism evidence="15 16">
    <name type="scientific">Strongyloides stercoralis</name>
    <name type="common">Threadworm</name>
    <dbReference type="NCBI Taxonomy" id="6248"/>
    <lineage>
        <taxon>Eukaryota</taxon>
        <taxon>Metazoa</taxon>
        <taxon>Ecdysozoa</taxon>
        <taxon>Nematoda</taxon>
        <taxon>Chromadorea</taxon>
        <taxon>Rhabditida</taxon>
        <taxon>Tylenchina</taxon>
        <taxon>Panagrolaimomorpha</taxon>
        <taxon>Strongyloidoidea</taxon>
        <taxon>Strongyloididae</taxon>
        <taxon>Strongyloides</taxon>
    </lineage>
</organism>
<dbReference type="GO" id="GO:0019948">
    <property type="term" value="F:SUMO activating enzyme activity"/>
    <property type="evidence" value="ECO:0007669"/>
    <property type="project" value="TreeGrafter"/>
</dbReference>
<dbReference type="Gene3D" id="3.40.50.720">
    <property type="entry name" value="NAD(P)-binding Rossmann-like Domain"/>
    <property type="match status" value="1"/>
</dbReference>
<evidence type="ECO:0000256" key="1">
    <source>
        <dbReference type="ARBA" id="ARBA00004374"/>
    </source>
</evidence>
<dbReference type="Gene3D" id="3.30.40.10">
    <property type="entry name" value="Zinc/RING finger domain, C3HC4 (zinc finger)"/>
    <property type="match status" value="1"/>
</dbReference>
<dbReference type="PROSITE" id="PS51292">
    <property type="entry name" value="ZF_RING_CH"/>
    <property type="match status" value="1"/>
</dbReference>
<keyword evidence="6 10" id="KW-0863">Zinc-finger</keyword>
<feature type="region of interest" description="Disordered" evidence="11">
    <location>
        <begin position="361"/>
        <end position="399"/>
    </location>
</feature>
<evidence type="ECO:0000256" key="3">
    <source>
        <dbReference type="ARBA" id="ARBA00009160"/>
    </source>
</evidence>
<dbReference type="GO" id="GO:0005741">
    <property type="term" value="C:mitochondrial outer membrane"/>
    <property type="evidence" value="ECO:0007669"/>
    <property type="project" value="UniProtKB-SubCell"/>
</dbReference>
<keyword evidence="8 12" id="KW-1133">Transmembrane helix</keyword>
<evidence type="ECO:0000256" key="10">
    <source>
        <dbReference type="PROSITE-ProRule" id="PRU00175"/>
    </source>
</evidence>
<comment type="similarity">
    <text evidence="3">Belongs to the FUN14 family.</text>
</comment>
<dbReference type="InterPro" id="IPR000594">
    <property type="entry name" value="ThiF_NAD_FAD-bd"/>
</dbReference>
<dbReference type="PANTHER" id="PTHR10953">
    <property type="entry name" value="UBIQUITIN-ACTIVATING ENZYME E1"/>
    <property type="match status" value="1"/>
</dbReference>
<evidence type="ECO:0000256" key="2">
    <source>
        <dbReference type="ARBA" id="ARBA00005673"/>
    </source>
</evidence>
<feature type="compositionally biased region" description="Polar residues" evidence="11">
    <location>
        <begin position="384"/>
        <end position="395"/>
    </location>
</feature>
<keyword evidence="4 12" id="KW-0812">Transmembrane</keyword>
<evidence type="ECO:0000256" key="12">
    <source>
        <dbReference type="SAM" id="Phobius"/>
    </source>
</evidence>
<keyword evidence="15" id="KW-1185">Reference proteome</keyword>
<dbReference type="InterPro" id="IPR001841">
    <property type="entry name" value="Znf_RING"/>
</dbReference>
<dbReference type="InterPro" id="IPR013083">
    <property type="entry name" value="Znf_RING/FYVE/PHD"/>
</dbReference>
<dbReference type="Pfam" id="PF04930">
    <property type="entry name" value="FUN14"/>
    <property type="match status" value="1"/>
</dbReference>
<keyword evidence="5" id="KW-0479">Metal-binding</keyword>
<evidence type="ECO:0000256" key="9">
    <source>
        <dbReference type="ARBA" id="ARBA00023136"/>
    </source>
</evidence>
<dbReference type="GO" id="GO:0008270">
    <property type="term" value="F:zinc ion binding"/>
    <property type="evidence" value="ECO:0007669"/>
    <property type="project" value="UniProtKB-KW"/>
</dbReference>
<feature type="domain" description="RING-CH-type" evidence="14">
    <location>
        <begin position="22"/>
        <end position="92"/>
    </location>
</feature>
<keyword evidence="9 12" id="KW-0472">Membrane</keyword>
<name>A0AAF5D0M3_STRER</name>
<dbReference type="Proteomes" id="UP000035681">
    <property type="component" value="Unplaced"/>
</dbReference>
<feature type="transmembrane region" description="Helical" evidence="12">
    <location>
        <begin position="290"/>
        <end position="307"/>
    </location>
</feature>
<dbReference type="PROSITE" id="PS50089">
    <property type="entry name" value="ZF_RING_2"/>
    <property type="match status" value="1"/>
</dbReference>
<evidence type="ECO:0000259" key="14">
    <source>
        <dbReference type="PROSITE" id="PS51292"/>
    </source>
</evidence>
<feature type="transmembrane region" description="Helical" evidence="12">
    <location>
        <begin position="156"/>
        <end position="178"/>
    </location>
</feature>
<dbReference type="GO" id="GO:0016925">
    <property type="term" value="P:protein sumoylation"/>
    <property type="evidence" value="ECO:0007669"/>
    <property type="project" value="TreeGrafter"/>
</dbReference>
<dbReference type="WBParaSite" id="TCONS_00004639.p1">
    <property type="protein sequence ID" value="TCONS_00004639.p1"/>
    <property type="gene ID" value="XLOC_002408"/>
</dbReference>
<evidence type="ECO:0000256" key="5">
    <source>
        <dbReference type="ARBA" id="ARBA00022723"/>
    </source>
</evidence>
<evidence type="ECO:0000313" key="16">
    <source>
        <dbReference type="WBParaSite" id="TCONS_00004639.p1"/>
    </source>
</evidence>
<comment type="subcellular location">
    <subcellularLocation>
        <location evidence="1">Mitochondrion outer membrane</location>
        <topology evidence="1">Multi-pass membrane protein</topology>
    </subcellularLocation>
</comment>
<keyword evidence="7" id="KW-0862">Zinc</keyword>
<comment type="similarity">
    <text evidence="2">Belongs to the ubiquitin-activating E1 family.</text>
</comment>
<feature type="transmembrane region" description="Helical" evidence="12">
    <location>
        <begin position="114"/>
        <end position="136"/>
    </location>
</feature>
<evidence type="ECO:0000256" key="8">
    <source>
        <dbReference type="ARBA" id="ARBA00022989"/>
    </source>
</evidence>
<dbReference type="SUPFAM" id="SSF69572">
    <property type="entry name" value="Activating enzymes of the ubiquitin-like proteins"/>
    <property type="match status" value="1"/>
</dbReference>
<dbReference type="Pfam" id="PF12906">
    <property type="entry name" value="RINGv"/>
    <property type="match status" value="1"/>
</dbReference>
<dbReference type="SUPFAM" id="SSF57850">
    <property type="entry name" value="RING/U-box"/>
    <property type="match status" value="1"/>
</dbReference>
<dbReference type="AlphaFoldDB" id="A0AAF5D0M3"/>
<dbReference type="Pfam" id="PF00899">
    <property type="entry name" value="ThiF"/>
    <property type="match status" value="1"/>
</dbReference>
<feature type="domain" description="RING-type" evidence="13">
    <location>
        <begin position="30"/>
        <end position="86"/>
    </location>
</feature>
<dbReference type="InterPro" id="IPR045886">
    <property type="entry name" value="ThiF/MoeB/HesA"/>
</dbReference>
<sequence>NFINTSTFIDESDFVLEDQKNITDVSLAVCRICFSGETSGAFGEGDTYGTNLMSSCGCTGSCGYYHRYCLEEWINKTKARNCELCKESFYMKEIPPSFKAFICDMNYAMEIQGFLNSIFCVIFINMFNYVLCFYLLPSFFRSPPTDEIKYQDFIVWKITFETPAFFIIILISSLLLWWKTQYAPFCKTFEYYKKVNMKFSLCNKDKEDFFKLMGSDVIMFYKKLTLKFKNDKFISENFRPKPQRNSLSEYLNNIIDFIKNIHKKPVHYQFAFGGSCGFVVGYIFSRTSRLLSIATGVSIVIFQYLIYKGYIRFNETRIERDVRNLRESVLSELGVTGSLLPKEKEIQTFLKKNSKQTTSHFSENSKVCNDDNSDANSNEKHILSSDNGSTEQTNDNNDKKSTVNIVKTLLNNSTLESNPIIFQSKILEYENLFSNRYTDESAEYVYESNKGITDPYISYNYGRKRFDRGNRGQHEYSNNRGRNRRNNDDRYFERGFFYLFICIIKIMNLDNKITTNNGISKDEAELYDRQIRLWGLDAQNRLRNSSILIVGLTGLGAEVAKTLLLCGIKSICLYDNELVKEDEKVSNFFLDFEDKCDKKRSEAVWSKLKDLNPLVQIYIEKDCLPTSEEFLQQFDLVIVIDQSNEFTSQINKVCRSLKINFQCGSVFGWIGYCFFDYNGKKFRLKKHKVDVTYSDTSETNKYHALNNIDEVIVDDDYEEKVVSYKNFEESFNFNVNWGNMSRKNKRLFPNDWFILKACLENKLETNSKEQSEKLKDRYKKVLIENNADNDEVFRKNNFTNEKMKFYCNPQYSGTCNVVGGILGQQAISVLSQNTLNIGIKNVFIYSSLSGKGSVHQFPM</sequence>
<evidence type="ECO:0000256" key="11">
    <source>
        <dbReference type="SAM" id="MobiDB-lite"/>
    </source>
</evidence>